<dbReference type="Gene3D" id="3.40.50.1820">
    <property type="entry name" value="alpha/beta hydrolase"/>
    <property type="match status" value="1"/>
</dbReference>
<evidence type="ECO:0000256" key="2">
    <source>
        <dbReference type="ARBA" id="ARBA00022729"/>
    </source>
</evidence>
<evidence type="ECO:0000256" key="4">
    <source>
        <dbReference type="ARBA" id="ARBA00023098"/>
    </source>
</evidence>
<keyword evidence="2" id="KW-0732">Signal</keyword>
<feature type="domain" description="AB hydrolase-1" evidence="6">
    <location>
        <begin position="44"/>
        <end position="342"/>
    </location>
</feature>
<evidence type="ECO:0000256" key="1">
    <source>
        <dbReference type="ARBA" id="ARBA00010701"/>
    </source>
</evidence>
<dbReference type="GO" id="GO:0016042">
    <property type="term" value="P:lipid catabolic process"/>
    <property type="evidence" value="ECO:0007669"/>
    <property type="project" value="UniProtKB-KW"/>
</dbReference>
<evidence type="ECO:0000256" key="5">
    <source>
        <dbReference type="ARBA" id="ARBA00023180"/>
    </source>
</evidence>
<keyword evidence="5" id="KW-0325">Glycoprotein</keyword>
<dbReference type="Pfam" id="PF00561">
    <property type="entry name" value="Abhydrolase_1"/>
    <property type="match status" value="1"/>
</dbReference>
<dbReference type="AlphaFoldDB" id="A0A7K5DPJ7"/>
<reference evidence="7 8" key="1">
    <citation type="submission" date="2019-09" db="EMBL/GenBank/DDBJ databases">
        <title>Bird 10,000 Genomes (B10K) Project - Family phase.</title>
        <authorList>
            <person name="Zhang G."/>
        </authorList>
    </citation>
    <scope>NUCLEOTIDE SEQUENCE [LARGE SCALE GENOMIC DNA]</scope>
    <source>
        <strain evidence="7">B10K-DU-001-72</strain>
        <tissue evidence="7">Muscle</tissue>
    </source>
</reference>
<proteinExistence type="inferred from homology"/>
<accession>A0A7K5DPJ7</accession>
<comment type="similarity">
    <text evidence="1">Belongs to the AB hydrolase superfamily. Lipase family.</text>
</comment>
<dbReference type="GO" id="GO:0016788">
    <property type="term" value="F:hydrolase activity, acting on ester bonds"/>
    <property type="evidence" value="ECO:0007669"/>
    <property type="project" value="InterPro"/>
</dbReference>
<dbReference type="InterPro" id="IPR000073">
    <property type="entry name" value="AB_hydrolase_1"/>
</dbReference>
<keyword evidence="3" id="KW-0442">Lipid degradation</keyword>
<evidence type="ECO:0000313" key="7">
    <source>
        <dbReference type="EMBL" id="NWS22357.1"/>
    </source>
</evidence>
<feature type="non-terminal residue" evidence="7">
    <location>
        <position position="361"/>
    </location>
</feature>
<dbReference type="Proteomes" id="UP000525089">
    <property type="component" value="Unassembled WGS sequence"/>
</dbReference>
<comment type="caution">
    <text evidence="7">The sequence shown here is derived from an EMBL/GenBank/DDBJ whole genome shotgun (WGS) entry which is preliminary data.</text>
</comment>
<dbReference type="InterPro" id="IPR029058">
    <property type="entry name" value="AB_hydrolase_fold"/>
</dbReference>
<feature type="non-terminal residue" evidence="7">
    <location>
        <position position="1"/>
    </location>
</feature>
<name>A0A7K5DPJ7_9TYRA</name>
<dbReference type="SUPFAM" id="SSF53474">
    <property type="entry name" value="alpha/beta-Hydrolases"/>
    <property type="match status" value="1"/>
</dbReference>
<organism evidence="7 8">
    <name type="scientific">Pachyramphus minor</name>
    <dbReference type="NCBI Taxonomy" id="369605"/>
    <lineage>
        <taxon>Eukaryota</taxon>
        <taxon>Metazoa</taxon>
        <taxon>Chordata</taxon>
        <taxon>Craniata</taxon>
        <taxon>Vertebrata</taxon>
        <taxon>Euteleostomi</taxon>
        <taxon>Archelosauria</taxon>
        <taxon>Archosauria</taxon>
        <taxon>Dinosauria</taxon>
        <taxon>Saurischia</taxon>
        <taxon>Theropoda</taxon>
        <taxon>Coelurosauria</taxon>
        <taxon>Aves</taxon>
        <taxon>Neognathae</taxon>
        <taxon>Neoaves</taxon>
        <taxon>Telluraves</taxon>
        <taxon>Australaves</taxon>
        <taxon>Passeriformes</taxon>
        <taxon>Tyrannidae</taxon>
        <taxon>Pachyramphus</taxon>
    </lineage>
</organism>
<sequence>SQKIRFQGYPSEEYEVTTEDGYILSLNRIPHGREGAGHPASRTPVLIVHGFCLDGGVWVDNLPSNSLAFILADAGYDVWIGNNRGNSWSRRHLNLSIDQEKFWDFSFHEMAIYDLPAMVGFIITQTEQEKLFYVGHAQGGSLGFIAFSSLPHLGEKIRLFFALGPAYTLDHVRGPLLKIAFLPDLVLKLKFGTKELSLLSREERAFLVEKCSKLPVDEVCKKAIFLVGGYNKKNLNESRLDVYLAHFPDYTSVKTFLHWGQTAKTGEFKQFDYGLLKNQEKYSQSSPPFYRIEDMTVPVALWSGGQDWVNTPKETKLLLRHLTSVIQHEEFPEWNHFDHHWGLDAPQRLYGQMVSLMDQYS</sequence>
<evidence type="ECO:0000313" key="8">
    <source>
        <dbReference type="Proteomes" id="UP000525089"/>
    </source>
</evidence>
<evidence type="ECO:0000256" key="3">
    <source>
        <dbReference type="ARBA" id="ARBA00022963"/>
    </source>
</evidence>
<keyword evidence="4" id="KW-0443">Lipid metabolism</keyword>
<evidence type="ECO:0000259" key="6">
    <source>
        <dbReference type="Pfam" id="PF00561"/>
    </source>
</evidence>
<dbReference type="PANTHER" id="PTHR11005">
    <property type="entry name" value="LYSOSOMAL ACID LIPASE-RELATED"/>
    <property type="match status" value="1"/>
</dbReference>
<dbReference type="PIRSF" id="PIRSF000862">
    <property type="entry name" value="Steryl_ester_lip"/>
    <property type="match status" value="1"/>
</dbReference>
<keyword evidence="8" id="KW-1185">Reference proteome</keyword>
<dbReference type="InterPro" id="IPR025483">
    <property type="entry name" value="Lipase_euk"/>
</dbReference>
<gene>
    <name evidence="7" type="primary">Lipm_2</name>
    <name evidence="7" type="ORF">PACMIN_R01917</name>
</gene>
<protein>
    <submittedName>
        <fullName evidence="7">LIPM Lipase</fullName>
    </submittedName>
</protein>
<dbReference type="EMBL" id="VYXB01010106">
    <property type="protein sequence ID" value="NWS22357.1"/>
    <property type="molecule type" value="Genomic_DNA"/>
</dbReference>
<dbReference type="FunFam" id="3.40.50.1820:FF:000012">
    <property type="entry name" value="Lipase"/>
    <property type="match status" value="1"/>
</dbReference>